<dbReference type="GO" id="GO:0009368">
    <property type="term" value="C:endopeptidase Clp complex"/>
    <property type="evidence" value="ECO:0007669"/>
    <property type="project" value="TreeGrafter"/>
</dbReference>
<evidence type="ECO:0000256" key="2">
    <source>
        <dbReference type="ARBA" id="ARBA00022670"/>
    </source>
</evidence>
<evidence type="ECO:0000256" key="1">
    <source>
        <dbReference type="ARBA" id="ARBA00007039"/>
    </source>
</evidence>
<evidence type="ECO:0000256" key="6">
    <source>
        <dbReference type="RuleBase" id="RU003567"/>
    </source>
</evidence>
<proteinExistence type="inferred from homology"/>
<dbReference type="GO" id="GO:0004176">
    <property type="term" value="F:ATP-dependent peptidase activity"/>
    <property type="evidence" value="ECO:0007669"/>
    <property type="project" value="InterPro"/>
</dbReference>
<dbReference type="GO" id="GO:0051117">
    <property type="term" value="F:ATPase binding"/>
    <property type="evidence" value="ECO:0007669"/>
    <property type="project" value="TreeGrafter"/>
</dbReference>
<comment type="similarity">
    <text evidence="1 6">Belongs to the peptidase S14 family.</text>
</comment>
<dbReference type="SUPFAM" id="SSF52096">
    <property type="entry name" value="ClpP/crotonase"/>
    <property type="match status" value="1"/>
</dbReference>
<dbReference type="Gene3D" id="3.90.226.10">
    <property type="entry name" value="2-enoyl-CoA Hydratase, Chain A, domain 1"/>
    <property type="match status" value="1"/>
</dbReference>
<name>A0A831ZJI8_9BACT</name>
<dbReference type="PROSITE" id="PS00381">
    <property type="entry name" value="CLP_PROTEASE_SER"/>
    <property type="match status" value="1"/>
</dbReference>
<accession>A0A831ZJI8</accession>
<dbReference type="InterPro" id="IPR029045">
    <property type="entry name" value="ClpP/crotonase-like_dom_sf"/>
</dbReference>
<feature type="active site" evidence="5">
    <location>
        <position position="92"/>
    </location>
</feature>
<dbReference type="Pfam" id="PF00574">
    <property type="entry name" value="CLP_protease"/>
    <property type="match status" value="1"/>
</dbReference>
<organism evidence="7">
    <name type="scientific">Desulfacinum infernum</name>
    <dbReference type="NCBI Taxonomy" id="35837"/>
    <lineage>
        <taxon>Bacteria</taxon>
        <taxon>Pseudomonadati</taxon>
        <taxon>Thermodesulfobacteriota</taxon>
        <taxon>Syntrophobacteria</taxon>
        <taxon>Syntrophobacterales</taxon>
        <taxon>Syntrophobacteraceae</taxon>
        <taxon>Desulfacinum</taxon>
    </lineage>
</organism>
<keyword evidence="3" id="KW-0378">Hydrolase</keyword>
<keyword evidence="4" id="KW-0720">Serine protease</keyword>
<evidence type="ECO:0000313" key="7">
    <source>
        <dbReference type="EMBL" id="HFK96751.1"/>
    </source>
</evidence>
<dbReference type="PRINTS" id="PR00127">
    <property type="entry name" value="CLPPROTEASEP"/>
</dbReference>
<dbReference type="InterPro" id="IPR001907">
    <property type="entry name" value="ClpP"/>
</dbReference>
<reference evidence="7" key="1">
    <citation type="journal article" date="2020" name="mSystems">
        <title>Genome- and Community-Level Interaction Insights into Carbon Utilization and Element Cycling Functions of Hydrothermarchaeota in Hydrothermal Sediment.</title>
        <authorList>
            <person name="Zhou Z."/>
            <person name="Liu Y."/>
            <person name="Xu W."/>
            <person name="Pan J."/>
            <person name="Luo Z.H."/>
            <person name="Li M."/>
        </authorList>
    </citation>
    <scope>NUCLEOTIDE SEQUENCE [LARGE SCALE GENOMIC DNA]</scope>
    <source>
        <strain evidence="7">SpSt-456</strain>
    </source>
</reference>
<dbReference type="GO" id="GO:0004252">
    <property type="term" value="F:serine-type endopeptidase activity"/>
    <property type="evidence" value="ECO:0007669"/>
    <property type="project" value="InterPro"/>
</dbReference>
<evidence type="ECO:0000256" key="5">
    <source>
        <dbReference type="PROSITE-ProRule" id="PRU10085"/>
    </source>
</evidence>
<sequence>MPHEPVGRNVMGFEPHRVLFENRVLFLFGEIDEAMAALVIPSLLVMDSLDCQPIRLFINSPGGTLDAGLAIYDTMHMIRAPVHTICIGKAASMGAWLLAAGTPGCRVASENARIMIHQGSTVLSGKYQEVMATAAEFDRMHHRMVNILSRHTRRNPTEIETILQTDCWLTSHQALEFGIVDRIAQAVERPPEGGRIP</sequence>
<dbReference type="InterPro" id="IPR023562">
    <property type="entry name" value="ClpP/TepA"/>
</dbReference>
<evidence type="ECO:0000256" key="4">
    <source>
        <dbReference type="ARBA" id="ARBA00022825"/>
    </source>
</evidence>
<dbReference type="GO" id="GO:0006515">
    <property type="term" value="P:protein quality control for misfolded or incompletely synthesized proteins"/>
    <property type="evidence" value="ECO:0007669"/>
    <property type="project" value="TreeGrafter"/>
</dbReference>
<dbReference type="InterPro" id="IPR018215">
    <property type="entry name" value="ClpP_Ser_AS"/>
</dbReference>
<gene>
    <name evidence="7" type="ORF">ENS06_05425</name>
</gene>
<dbReference type="AlphaFoldDB" id="A0A831ZJI8"/>
<evidence type="ECO:0000256" key="3">
    <source>
        <dbReference type="ARBA" id="ARBA00022801"/>
    </source>
</evidence>
<dbReference type="CDD" id="cd07017">
    <property type="entry name" value="S14_ClpP_2"/>
    <property type="match status" value="1"/>
</dbReference>
<comment type="caution">
    <text evidence="7">The sequence shown here is derived from an EMBL/GenBank/DDBJ whole genome shotgun (WGS) entry which is preliminary data.</text>
</comment>
<dbReference type="PANTHER" id="PTHR10381">
    <property type="entry name" value="ATP-DEPENDENT CLP PROTEASE PROTEOLYTIC SUBUNIT"/>
    <property type="match status" value="1"/>
</dbReference>
<comment type="catalytic activity">
    <reaction evidence="5">
        <text>Hydrolysis of proteins to small peptides in the presence of ATP and magnesium. alpha-casein is the usual test substrate. In the absence of ATP, only oligopeptides shorter than five residues are hydrolyzed (such as succinyl-Leu-Tyr-|-NHMec, and Leu-Tyr-Leu-|-Tyr-Trp, in which cleavage of the -Tyr-|-Leu- and -Tyr-|-Trp bonds also occurs).</text>
        <dbReference type="EC" id="3.4.21.92"/>
    </reaction>
</comment>
<protein>
    <recommendedName>
        <fullName evidence="6">ATP-dependent Clp protease proteolytic subunit</fullName>
    </recommendedName>
</protein>
<keyword evidence="2 7" id="KW-0645">Protease</keyword>
<dbReference type="PANTHER" id="PTHR10381:SF11">
    <property type="entry name" value="ATP-DEPENDENT CLP PROTEASE PROTEOLYTIC SUBUNIT, MITOCHONDRIAL"/>
    <property type="match status" value="1"/>
</dbReference>
<dbReference type="EMBL" id="DSTK01000014">
    <property type="protein sequence ID" value="HFK96751.1"/>
    <property type="molecule type" value="Genomic_DNA"/>
</dbReference>